<evidence type="ECO:0000256" key="5">
    <source>
        <dbReference type="ARBA" id="ARBA00023306"/>
    </source>
</evidence>
<feature type="compositionally biased region" description="Basic and acidic residues" evidence="6">
    <location>
        <begin position="265"/>
        <end position="276"/>
    </location>
</feature>
<dbReference type="AlphaFoldDB" id="A0A0N4VJT5"/>
<evidence type="ECO:0000256" key="1">
    <source>
        <dbReference type="ARBA" id="ARBA00010963"/>
    </source>
</evidence>
<evidence type="ECO:0000313" key="9">
    <source>
        <dbReference type="WBParaSite" id="EVEC_0001110601-mRNA-1"/>
    </source>
</evidence>
<feature type="region of interest" description="Disordered" evidence="6">
    <location>
        <begin position="114"/>
        <end position="149"/>
    </location>
</feature>
<organism evidence="9">
    <name type="scientific">Enterobius vermicularis</name>
    <name type="common">Human pinworm</name>
    <dbReference type="NCBI Taxonomy" id="51028"/>
    <lineage>
        <taxon>Eukaryota</taxon>
        <taxon>Metazoa</taxon>
        <taxon>Ecdysozoa</taxon>
        <taxon>Nematoda</taxon>
        <taxon>Chromadorea</taxon>
        <taxon>Rhabditida</taxon>
        <taxon>Spirurina</taxon>
        <taxon>Oxyuridomorpha</taxon>
        <taxon>Oxyuroidea</taxon>
        <taxon>Oxyuridae</taxon>
        <taxon>Enterobius</taxon>
    </lineage>
</organism>
<feature type="compositionally biased region" description="Basic and acidic residues" evidence="6">
    <location>
        <begin position="119"/>
        <end position="141"/>
    </location>
</feature>
<proteinExistence type="inferred from homology"/>
<dbReference type="GO" id="GO:0005634">
    <property type="term" value="C:nucleus"/>
    <property type="evidence" value="ECO:0007669"/>
    <property type="project" value="TreeGrafter"/>
</dbReference>
<dbReference type="GO" id="GO:0007088">
    <property type="term" value="P:regulation of mitotic nuclear division"/>
    <property type="evidence" value="ECO:0007669"/>
    <property type="project" value="TreeGrafter"/>
</dbReference>
<reference evidence="9" key="1">
    <citation type="submission" date="2017-02" db="UniProtKB">
        <authorList>
            <consortium name="WormBaseParasite"/>
        </authorList>
    </citation>
    <scope>IDENTIFICATION</scope>
</reference>
<dbReference type="WBParaSite" id="EVEC_0001110601-mRNA-1">
    <property type="protein sequence ID" value="EVEC_0001110601-mRNA-1"/>
    <property type="gene ID" value="EVEC_0001110601"/>
</dbReference>
<accession>A0A0N4VJT5</accession>
<evidence type="ECO:0000313" key="7">
    <source>
        <dbReference type="EMBL" id="VDD95680.1"/>
    </source>
</evidence>
<dbReference type="Pfam" id="PF15280">
    <property type="entry name" value="BORA_N"/>
    <property type="match status" value="1"/>
</dbReference>
<comment type="similarity">
    <text evidence="1">Belongs to the BORA family.</text>
</comment>
<evidence type="ECO:0000256" key="4">
    <source>
        <dbReference type="ARBA" id="ARBA00022776"/>
    </source>
</evidence>
<feature type="compositionally biased region" description="Low complexity" evidence="6">
    <location>
        <begin position="227"/>
        <end position="251"/>
    </location>
</feature>
<name>A0A0N4VJT5_ENTVE</name>
<dbReference type="GO" id="GO:0051301">
    <property type="term" value="P:cell division"/>
    <property type="evidence" value="ECO:0007669"/>
    <property type="project" value="UniProtKB-KW"/>
</dbReference>
<keyword evidence="4" id="KW-0498">Mitosis</keyword>
<evidence type="ECO:0000256" key="3">
    <source>
        <dbReference type="ARBA" id="ARBA00022618"/>
    </source>
</evidence>
<dbReference type="GO" id="GO:0060236">
    <property type="term" value="P:regulation of mitotic spindle organization"/>
    <property type="evidence" value="ECO:0007669"/>
    <property type="project" value="TreeGrafter"/>
</dbReference>
<sequence length="296" mass="32696">MNVSKVTNTTNPFDSGMLENLSTTTAFSPDMFSAKSKDTSSQSSFRWSIEQMARLHPVDIDESQSDIVESPDSALEARLNSAIEKFWSSQKFVVPSPDTNMVKSPCGLGDSGNRYKQASHSEHRFGEGRGTNRDKKYEESPLVRGGARPAGLRKHKEIQTLLTFPPSLDLVKLLGGRFQYDEEEGGAEEAAFEANLSINTLRRKLFTEESEPSFTGRDLNIDFESGSSQRAASKSRLRSSSPSSCDISLRSFSDSASVGESLDSDYSREGENDHLSNRKGQRRMPSPDVSPIKADF</sequence>
<reference evidence="7 8" key="2">
    <citation type="submission" date="2018-10" db="EMBL/GenBank/DDBJ databases">
        <authorList>
            <consortium name="Pathogen Informatics"/>
        </authorList>
    </citation>
    <scope>NUCLEOTIDE SEQUENCE [LARGE SCALE GENOMIC DNA]</scope>
</reference>
<dbReference type="EMBL" id="UXUI01010842">
    <property type="protein sequence ID" value="VDD95680.1"/>
    <property type="molecule type" value="Genomic_DNA"/>
</dbReference>
<dbReference type="STRING" id="51028.A0A0N4VJT5"/>
<dbReference type="InterPro" id="IPR023252">
    <property type="entry name" value="Aurora_borealis_protein"/>
</dbReference>
<protein>
    <recommendedName>
        <fullName evidence="2">Protein aurora borealis</fullName>
    </recommendedName>
</protein>
<keyword evidence="5" id="KW-0131">Cell cycle</keyword>
<dbReference type="PANTHER" id="PTHR14728">
    <property type="entry name" value="PROTEIN AURORA BOREALIS"/>
    <property type="match status" value="1"/>
</dbReference>
<keyword evidence="3" id="KW-0132">Cell division</keyword>
<dbReference type="GO" id="GO:0019901">
    <property type="term" value="F:protein kinase binding"/>
    <property type="evidence" value="ECO:0007669"/>
    <property type="project" value="TreeGrafter"/>
</dbReference>
<evidence type="ECO:0000313" key="8">
    <source>
        <dbReference type="Proteomes" id="UP000274131"/>
    </source>
</evidence>
<gene>
    <name evidence="7" type="ORF">EVEC_LOCUS10431</name>
</gene>
<dbReference type="OrthoDB" id="5876409at2759"/>
<dbReference type="PRINTS" id="PR02038">
    <property type="entry name" value="AURORABORA"/>
</dbReference>
<evidence type="ECO:0000256" key="6">
    <source>
        <dbReference type="SAM" id="MobiDB-lite"/>
    </source>
</evidence>
<feature type="region of interest" description="Disordered" evidence="6">
    <location>
        <begin position="216"/>
        <end position="296"/>
    </location>
</feature>
<dbReference type="GO" id="GO:0005737">
    <property type="term" value="C:cytoplasm"/>
    <property type="evidence" value="ECO:0007669"/>
    <property type="project" value="TreeGrafter"/>
</dbReference>
<evidence type="ECO:0000256" key="2">
    <source>
        <dbReference type="ARBA" id="ARBA00020055"/>
    </source>
</evidence>
<dbReference type="Proteomes" id="UP000274131">
    <property type="component" value="Unassembled WGS sequence"/>
</dbReference>
<keyword evidence="8" id="KW-1185">Reference proteome</keyword>
<dbReference type="PANTHER" id="PTHR14728:SF2">
    <property type="entry name" value="PROTEIN AURORA BOREALIS"/>
    <property type="match status" value="1"/>
</dbReference>